<feature type="domain" description="CN hydrolase" evidence="9">
    <location>
        <begin position="196"/>
        <end position="415"/>
    </location>
</feature>
<protein>
    <submittedName>
        <fullName evidence="10">CN hydrolase domain-containing protein</fullName>
        <ecNumber evidence="10">2.3.1.269</ecNumber>
    </submittedName>
</protein>
<feature type="transmembrane region" description="Helical" evidence="8">
    <location>
        <begin position="41"/>
        <end position="62"/>
    </location>
</feature>
<feature type="transmembrane region" description="Helical" evidence="8">
    <location>
        <begin position="148"/>
        <end position="166"/>
    </location>
</feature>
<comment type="subcellular location">
    <subcellularLocation>
        <location evidence="1">Cell membrane</location>
        <topology evidence="1">Multi-pass membrane protein</topology>
    </subcellularLocation>
</comment>
<dbReference type="GO" id="GO:0016787">
    <property type="term" value="F:hydrolase activity"/>
    <property type="evidence" value="ECO:0007669"/>
    <property type="project" value="UniProtKB-KW"/>
</dbReference>
<evidence type="ECO:0000256" key="4">
    <source>
        <dbReference type="ARBA" id="ARBA00022692"/>
    </source>
</evidence>
<dbReference type="EMBL" id="CP124550">
    <property type="protein sequence ID" value="WIO46121.1"/>
    <property type="molecule type" value="Genomic_DNA"/>
</dbReference>
<feature type="transmembrane region" description="Helical" evidence="8">
    <location>
        <begin position="16"/>
        <end position="34"/>
    </location>
</feature>
<dbReference type="InterPro" id="IPR004563">
    <property type="entry name" value="Apolipo_AcylTrfase"/>
</dbReference>
<dbReference type="PANTHER" id="PTHR38686">
    <property type="entry name" value="APOLIPOPROTEIN N-ACYLTRANSFERASE"/>
    <property type="match status" value="1"/>
</dbReference>
<sequence>MAASGVMLALAAHMSVWWLQLPALFAVAAVFVVLRRATARHAYFLGLTFCACWLLPTTYWYYQFMTPIVAVLASVGFIFLLANIWWIVLLRRWIGVKAVSVLFVIVWCSFTLIRLHAPVMKDWWIPHLGYTVWRNNGILMLGRWGGEAAIEFALLAIGVGLAWLWCRQKRMQFIIASGVVAVVVIAANIVVAKLPAQPILPTIAVQSMTEGGVNVPATKNDVKRLEQLSLQALKSRHAKPGVTIVWPENSLPASSREQLRDFTRNNHLRLVYHTQEIIGDRRYKKVVILDEDGKDALVNYKQHIAPDEEGVGRVSAQNVRFGGRTITAYVCYDLHYPDVVNRMKGSDTVYAPLDDVVYGYLQKQFHAADISLHAIQAQTTIVTASINGPTMAVNANGVIVDQLKSDGAGVLAVGW</sequence>
<evidence type="ECO:0000256" key="6">
    <source>
        <dbReference type="ARBA" id="ARBA00023136"/>
    </source>
</evidence>
<proteinExistence type="predicted"/>
<dbReference type="Gene3D" id="3.60.110.10">
    <property type="entry name" value="Carbon-nitrogen hydrolase"/>
    <property type="match status" value="1"/>
</dbReference>
<evidence type="ECO:0000256" key="1">
    <source>
        <dbReference type="ARBA" id="ARBA00004651"/>
    </source>
</evidence>
<dbReference type="SUPFAM" id="SSF56317">
    <property type="entry name" value="Carbon-nitrogen hydrolase"/>
    <property type="match status" value="1"/>
</dbReference>
<evidence type="ECO:0000256" key="5">
    <source>
        <dbReference type="ARBA" id="ARBA00022989"/>
    </source>
</evidence>
<dbReference type="Pfam" id="PF20154">
    <property type="entry name" value="LNT_N"/>
    <property type="match status" value="1"/>
</dbReference>
<keyword evidence="11" id="KW-1185">Reference proteome</keyword>
<dbReference type="EC" id="2.3.1.269" evidence="10"/>
<dbReference type="InterPro" id="IPR045378">
    <property type="entry name" value="LNT_N"/>
</dbReference>
<feature type="transmembrane region" description="Helical" evidence="8">
    <location>
        <begin position="96"/>
        <end position="117"/>
    </location>
</feature>
<dbReference type="PANTHER" id="PTHR38686:SF1">
    <property type="entry name" value="APOLIPOPROTEIN N-ACYLTRANSFERASE"/>
    <property type="match status" value="1"/>
</dbReference>
<gene>
    <name evidence="10" type="primary">lnt</name>
    <name evidence="10" type="ORF">SEML1_0502</name>
</gene>
<keyword evidence="7 10" id="KW-0012">Acyltransferase</keyword>
<name>A0ABY8WVV8_9BACT</name>
<evidence type="ECO:0000256" key="2">
    <source>
        <dbReference type="ARBA" id="ARBA00022475"/>
    </source>
</evidence>
<evidence type="ECO:0000256" key="8">
    <source>
        <dbReference type="SAM" id="Phobius"/>
    </source>
</evidence>
<keyword evidence="5 8" id="KW-1133">Transmembrane helix</keyword>
<dbReference type="Proteomes" id="UP001177295">
    <property type="component" value="Chromosome"/>
</dbReference>
<evidence type="ECO:0000256" key="7">
    <source>
        <dbReference type="ARBA" id="ARBA00023315"/>
    </source>
</evidence>
<keyword evidence="6 8" id="KW-0472">Membrane</keyword>
<dbReference type="GO" id="GO:0016746">
    <property type="term" value="F:acyltransferase activity"/>
    <property type="evidence" value="ECO:0007669"/>
    <property type="project" value="UniProtKB-KW"/>
</dbReference>
<keyword evidence="10" id="KW-0378">Hydrolase</keyword>
<accession>A0ABY8WVV8</accession>
<keyword evidence="2" id="KW-1003">Cell membrane</keyword>
<reference evidence="10 11" key="1">
    <citation type="journal article" date="2023" name="Cell">
        <title>Genetic manipulation of Patescibacteria provides mechanistic insights into microbial dark matter and the epibiotic lifestyle.</title>
        <authorList>
            <person name="Wang Y."/>
            <person name="Gallagher L.A."/>
            <person name="Andrade P.A."/>
            <person name="Liu A."/>
            <person name="Humphreys I.R."/>
            <person name="Turkarslan S."/>
            <person name="Cutler K.J."/>
            <person name="Arrieta-Ortiz M.L."/>
            <person name="Li Y."/>
            <person name="Radey M.C."/>
            <person name="McLean J.S."/>
            <person name="Cong Q."/>
            <person name="Baker D."/>
            <person name="Baliga N.S."/>
            <person name="Peterson S.B."/>
            <person name="Mougous J.D."/>
        </authorList>
    </citation>
    <scope>NUCLEOTIDE SEQUENCE [LARGE SCALE GENOMIC DNA]</scope>
    <source>
        <strain evidence="10 11">ML1</strain>
    </source>
</reference>
<keyword evidence="3 10" id="KW-0808">Transferase</keyword>
<feature type="transmembrane region" description="Helical" evidence="8">
    <location>
        <begin position="68"/>
        <end position="89"/>
    </location>
</feature>
<evidence type="ECO:0000256" key="3">
    <source>
        <dbReference type="ARBA" id="ARBA00022679"/>
    </source>
</evidence>
<evidence type="ECO:0000313" key="10">
    <source>
        <dbReference type="EMBL" id="WIO46121.1"/>
    </source>
</evidence>
<evidence type="ECO:0000259" key="9">
    <source>
        <dbReference type="PROSITE" id="PS50263"/>
    </source>
</evidence>
<feature type="transmembrane region" description="Helical" evidence="8">
    <location>
        <begin position="173"/>
        <end position="192"/>
    </location>
</feature>
<organism evidence="10 11">
    <name type="scientific">Candidatus Southlakia epibionticum</name>
    <dbReference type="NCBI Taxonomy" id="3043284"/>
    <lineage>
        <taxon>Bacteria</taxon>
        <taxon>Candidatus Saccharimonadota</taxon>
        <taxon>Candidatus Saccharimonadia</taxon>
        <taxon>Candidatus Saccharimonadales</taxon>
        <taxon>Candidatus Saccharimonadaceae</taxon>
        <taxon>Candidatus Southlakia</taxon>
    </lineage>
</organism>
<dbReference type="InterPro" id="IPR036526">
    <property type="entry name" value="C-N_Hydrolase_sf"/>
</dbReference>
<dbReference type="PROSITE" id="PS50263">
    <property type="entry name" value="CN_HYDROLASE"/>
    <property type="match status" value="1"/>
</dbReference>
<evidence type="ECO:0000313" key="11">
    <source>
        <dbReference type="Proteomes" id="UP001177295"/>
    </source>
</evidence>
<keyword evidence="4 8" id="KW-0812">Transmembrane</keyword>
<dbReference type="InterPro" id="IPR003010">
    <property type="entry name" value="C-N_Hydrolase"/>
</dbReference>